<evidence type="ECO:0000256" key="5">
    <source>
        <dbReference type="ARBA" id="ARBA00022741"/>
    </source>
</evidence>
<dbReference type="NCBIfam" id="NF010541">
    <property type="entry name" value="PRK13931.1"/>
    <property type="match status" value="1"/>
</dbReference>
<dbReference type="GO" id="GO:0000166">
    <property type="term" value="F:nucleotide binding"/>
    <property type="evidence" value="ECO:0007669"/>
    <property type="project" value="UniProtKB-KW"/>
</dbReference>
<keyword evidence="6 7" id="KW-0378">Hydrolase</keyword>
<dbReference type="HAMAP" id="MF_00060">
    <property type="entry name" value="SurE"/>
    <property type="match status" value="1"/>
</dbReference>
<dbReference type="PANTHER" id="PTHR30457:SF12">
    <property type="entry name" value="5'_3'-NUCLEOTIDASE SURE"/>
    <property type="match status" value="1"/>
</dbReference>
<gene>
    <name evidence="7 9" type="primary">surE</name>
    <name evidence="9" type="ORF">E1B25_04655</name>
</gene>
<dbReference type="EC" id="3.1.3.5" evidence="7"/>
<dbReference type="InterPro" id="IPR002828">
    <property type="entry name" value="SurE-like_Pase/nucleotidase"/>
</dbReference>
<dbReference type="Proteomes" id="UP000294662">
    <property type="component" value="Unassembled WGS sequence"/>
</dbReference>
<dbReference type="Gene3D" id="3.40.1210.10">
    <property type="entry name" value="Survival protein SurE-like phosphatase/nucleotidase"/>
    <property type="match status" value="1"/>
</dbReference>
<evidence type="ECO:0000256" key="6">
    <source>
        <dbReference type="ARBA" id="ARBA00022801"/>
    </source>
</evidence>
<dbReference type="GO" id="GO:0005737">
    <property type="term" value="C:cytoplasm"/>
    <property type="evidence" value="ECO:0007669"/>
    <property type="project" value="UniProtKB-SubCell"/>
</dbReference>
<dbReference type="InterPro" id="IPR036523">
    <property type="entry name" value="SurE-like_sf"/>
</dbReference>
<comment type="function">
    <text evidence="7">Nucleotidase that shows phosphatase activity on nucleoside 5'-monophosphates.</text>
</comment>
<evidence type="ECO:0000256" key="2">
    <source>
        <dbReference type="ARBA" id="ARBA00011062"/>
    </source>
</evidence>
<sequence length="260" mass="27415">MRILLTNDDGINAPGLAVLETIAADLAGPEGEVWIVAPAFEQSGVGHCISYTRPMMIAKLGERRFAAEGSPADCVLAGLHDVMHDARPDLVLSGVNRGNNSAENALYSGTLGGAMEAALQGVPAMALSQYYGPANLGLDNPFDAAAQHGADVIRKILSATPDAGEDYRLFYNINFPPVPGDAVRGLRASPQGFRRDTQFSVEPHSSPSGRRFLWIKGGNQHVPTAPGSDAAVNLDGYVSVTPMRADLTAHDALEALKAIE</sequence>
<evidence type="ECO:0000259" key="8">
    <source>
        <dbReference type="Pfam" id="PF01975"/>
    </source>
</evidence>
<dbReference type="NCBIfam" id="TIGR00087">
    <property type="entry name" value="surE"/>
    <property type="match status" value="1"/>
</dbReference>
<evidence type="ECO:0000256" key="4">
    <source>
        <dbReference type="ARBA" id="ARBA00022723"/>
    </source>
</evidence>
<name>A0A4R5EYQ4_9RHOB</name>
<dbReference type="AlphaFoldDB" id="A0A4R5EYQ4"/>
<dbReference type="EMBL" id="SMFP01000002">
    <property type="protein sequence ID" value="TDE40248.1"/>
    <property type="molecule type" value="Genomic_DNA"/>
</dbReference>
<keyword evidence="5 7" id="KW-0547">Nucleotide-binding</keyword>
<dbReference type="Pfam" id="PF01975">
    <property type="entry name" value="SurE"/>
    <property type="match status" value="1"/>
</dbReference>
<dbReference type="RefSeq" id="WP_132827506.1">
    <property type="nucleotide sequence ID" value="NZ_SMFP01000002.1"/>
</dbReference>
<keyword evidence="10" id="KW-1185">Reference proteome</keyword>
<evidence type="ECO:0000256" key="3">
    <source>
        <dbReference type="ARBA" id="ARBA00022490"/>
    </source>
</evidence>
<dbReference type="GO" id="GO:0008253">
    <property type="term" value="F:5'-nucleotidase activity"/>
    <property type="evidence" value="ECO:0007669"/>
    <property type="project" value="UniProtKB-UniRule"/>
</dbReference>
<feature type="binding site" evidence="7">
    <location>
        <position position="96"/>
    </location>
    <ligand>
        <name>a divalent metal cation</name>
        <dbReference type="ChEBI" id="CHEBI:60240"/>
    </ligand>
</feature>
<protein>
    <recommendedName>
        <fullName evidence="7">5'-nucleotidase SurE</fullName>
        <ecNumber evidence="7">3.1.3.5</ecNumber>
    </recommendedName>
    <alternativeName>
        <fullName evidence="7">Nucleoside 5'-monophosphate phosphohydrolase</fullName>
    </alternativeName>
</protein>
<dbReference type="NCBIfam" id="NF001490">
    <property type="entry name" value="PRK00346.1-4"/>
    <property type="match status" value="1"/>
</dbReference>
<comment type="subcellular location">
    <subcellularLocation>
        <location evidence="7">Cytoplasm</location>
    </subcellularLocation>
</comment>
<dbReference type="GO" id="GO:0008254">
    <property type="term" value="F:3'-nucleotidase activity"/>
    <property type="evidence" value="ECO:0007669"/>
    <property type="project" value="TreeGrafter"/>
</dbReference>
<keyword evidence="3 7" id="KW-0963">Cytoplasm</keyword>
<feature type="binding site" evidence="7">
    <location>
        <position position="43"/>
    </location>
    <ligand>
        <name>a divalent metal cation</name>
        <dbReference type="ChEBI" id="CHEBI:60240"/>
    </ligand>
</feature>
<keyword evidence="4 7" id="KW-0479">Metal-binding</keyword>
<comment type="catalytic activity">
    <reaction evidence="1 7">
        <text>a ribonucleoside 5'-phosphate + H2O = a ribonucleoside + phosphate</text>
        <dbReference type="Rhea" id="RHEA:12484"/>
        <dbReference type="ChEBI" id="CHEBI:15377"/>
        <dbReference type="ChEBI" id="CHEBI:18254"/>
        <dbReference type="ChEBI" id="CHEBI:43474"/>
        <dbReference type="ChEBI" id="CHEBI:58043"/>
        <dbReference type="EC" id="3.1.3.5"/>
    </reaction>
</comment>
<feature type="domain" description="Survival protein SurE-like phosphatase/nucleotidase" evidence="8">
    <location>
        <begin position="3"/>
        <end position="195"/>
    </location>
</feature>
<dbReference type="SUPFAM" id="SSF64167">
    <property type="entry name" value="SurE-like"/>
    <property type="match status" value="1"/>
</dbReference>
<feature type="binding site" evidence="7">
    <location>
        <position position="8"/>
    </location>
    <ligand>
        <name>a divalent metal cation</name>
        <dbReference type="ChEBI" id="CHEBI:60240"/>
    </ligand>
</feature>
<evidence type="ECO:0000256" key="1">
    <source>
        <dbReference type="ARBA" id="ARBA00000815"/>
    </source>
</evidence>
<comment type="similarity">
    <text evidence="2 7">Belongs to the SurE nucleotidase family.</text>
</comment>
<dbReference type="PANTHER" id="PTHR30457">
    <property type="entry name" value="5'-NUCLEOTIDASE SURE"/>
    <property type="match status" value="1"/>
</dbReference>
<organism evidence="9 10">
    <name type="scientific">Antarcticimicrobium sediminis</name>
    <dbReference type="NCBI Taxonomy" id="2546227"/>
    <lineage>
        <taxon>Bacteria</taxon>
        <taxon>Pseudomonadati</taxon>
        <taxon>Pseudomonadota</taxon>
        <taxon>Alphaproteobacteria</taxon>
        <taxon>Rhodobacterales</taxon>
        <taxon>Paracoccaceae</taxon>
        <taxon>Antarcticimicrobium</taxon>
    </lineage>
</organism>
<comment type="cofactor">
    <cofactor evidence="7">
        <name>a divalent metal cation</name>
        <dbReference type="ChEBI" id="CHEBI:60240"/>
    </cofactor>
    <text evidence="7">Binds 1 divalent metal cation per subunit.</text>
</comment>
<dbReference type="GO" id="GO:0046872">
    <property type="term" value="F:metal ion binding"/>
    <property type="evidence" value="ECO:0007669"/>
    <property type="project" value="UniProtKB-UniRule"/>
</dbReference>
<evidence type="ECO:0000256" key="7">
    <source>
        <dbReference type="HAMAP-Rule" id="MF_00060"/>
    </source>
</evidence>
<dbReference type="GO" id="GO:0004309">
    <property type="term" value="F:exopolyphosphatase activity"/>
    <property type="evidence" value="ECO:0007669"/>
    <property type="project" value="TreeGrafter"/>
</dbReference>
<accession>A0A4R5EYQ4</accession>
<evidence type="ECO:0000313" key="9">
    <source>
        <dbReference type="EMBL" id="TDE40248.1"/>
    </source>
</evidence>
<proteinExistence type="inferred from homology"/>
<evidence type="ECO:0000313" key="10">
    <source>
        <dbReference type="Proteomes" id="UP000294662"/>
    </source>
</evidence>
<comment type="caution">
    <text evidence="9">The sequence shown here is derived from an EMBL/GenBank/DDBJ whole genome shotgun (WGS) entry which is preliminary data.</text>
</comment>
<feature type="binding site" evidence="7">
    <location>
        <position position="9"/>
    </location>
    <ligand>
        <name>a divalent metal cation</name>
        <dbReference type="ChEBI" id="CHEBI:60240"/>
    </ligand>
</feature>
<reference evidence="9 10" key="1">
    <citation type="submission" date="2019-03" db="EMBL/GenBank/DDBJ databases">
        <authorList>
            <person name="Zhang S."/>
        </authorList>
    </citation>
    <scope>NUCLEOTIDE SEQUENCE [LARGE SCALE GENOMIC DNA]</scope>
    <source>
        <strain evidence="9 10">S4J41</strain>
    </source>
</reference>
<dbReference type="OrthoDB" id="9780815at2"/>
<dbReference type="InterPro" id="IPR030048">
    <property type="entry name" value="SurE"/>
</dbReference>